<evidence type="ECO:0000313" key="2">
    <source>
        <dbReference type="EMBL" id="PIC26860.1"/>
    </source>
</evidence>
<sequence>MENPSCSSWKRKNRCHQIYQTTSIVLSQLFFLLLFSSFFSPTEQFGIFGPCTSATWSDWSAWSTCPVTTVIDPTIVARRTRKCDNSPLLCSGALPCEKILNHCIWNNGIRRDDDSRRCDDNRINNDGSDNGCGNHDSRHHHHHSCIGNNERLRDDD</sequence>
<evidence type="ECO:0000256" key="1">
    <source>
        <dbReference type="SAM" id="Phobius"/>
    </source>
</evidence>
<feature type="transmembrane region" description="Helical" evidence="1">
    <location>
        <begin position="21"/>
        <end position="39"/>
    </location>
</feature>
<gene>
    <name evidence="2" type="primary">Cni-fig-1</name>
    <name evidence="2" type="synonym">Cnig_chr_V.g19307</name>
    <name evidence="2" type="ORF">B9Z55_019307</name>
</gene>
<keyword evidence="1" id="KW-1133">Transmembrane helix</keyword>
<dbReference type="EMBL" id="PDUG01000005">
    <property type="protein sequence ID" value="PIC26860.1"/>
    <property type="molecule type" value="Genomic_DNA"/>
</dbReference>
<name>A0A2G5THV9_9PELO</name>
<reference evidence="3" key="1">
    <citation type="submission" date="2017-10" db="EMBL/GenBank/DDBJ databases">
        <title>Rapid genome shrinkage in a self-fertile nematode reveals novel sperm competition proteins.</title>
        <authorList>
            <person name="Yin D."/>
            <person name="Schwarz E.M."/>
            <person name="Thomas C.G."/>
            <person name="Felde R.L."/>
            <person name="Korf I.F."/>
            <person name="Cutter A.D."/>
            <person name="Schartner C.M."/>
            <person name="Ralston E.J."/>
            <person name="Meyer B.J."/>
            <person name="Haag E.S."/>
        </authorList>
    </citation>
    <scope>NUCLEOTIDE SEQUENCE [LARGE SCALE GENOMIC DNA]</scope>
    <source>
        <strain evidence="3">JU1422</strain>
    </source>
</reference>
<dbReference type="InterPro" id="IPR036383">
    <property type="entry name" value="TSP1_rpt_sf"/>
</dbReference>
<keyword evidence="3" id="KW-1185">Reference proteome</keyword>
<organism evidence="2 3">
    <name type="scientific">Caenorhabditis nigoni</name>
    <dbReference type="NCBI Taxonomy" id="1611254"/>
    <lineage>
        <taxon>Eukaryota</taxon>
        <taxon>Metazoa</taxon>
        <taxon>Ecdysozoa</taxon>
        <taxon>Nematoda</taxon>
        <taxon>Chromadorea</taxon>
        <taxon>Rhabditida</taxon>
        <taxon>Rhabditina</taxon>
        <taxon>Rhabditomorpha</taxon>
        <taxon>Rhabditoidea</taxon>
        <taxon>Rhabditidae</taxon>
        <taxon>Peloderinae</taxon>
        <taxon>Caenorhabditis</taxon>
    </lineage>
</organism>
<dbReference type="OrthoDB" id="5873713at2759"/>
<dbReference type="AlphaFoldDB" id="A0A2G5THV9"/>
<protein>
    <submittedName>
        <fullName evidence="2">Uncharacterized protein</fullName>
    </submittedName>
</protein>
<keyword evidence="1" id="KW-0472">Membrane</keyword>
<proteinExistence type="predicted"/>
<dbReference type="Proteomes" id="UP000230233">
    <property type="component" value="Chromosome V"/>
</dbReference>
<keyword evidence="1" id="KW-0812">Transmembrane</keyword>
<accession>A0A2G5THV9</accession>
<evidence type="ECO:0000313" key="3">
    <source>
        <dbReference type="Proteomes" id="UP000230233"/>
    </source>
</evidence>
<comment type="caution">
    <text evidence="2">The sequence shown here is derived from an EMBL/GenBank/DDBJ whole genome shotgun (WGS) entry which is preliminary data.</text>
</comment>
<dbReference type="Gene3D" id="2.20.100.10">
    <property type="entry name" value="Thrombospondin type-1 (TSP1) repeat"/>
    <property type="match status" value="1"/>
</dbReference>